<dbReference type="CDD" id="cd01562">
    <property type="entry name" value="Thr-dehyd"/>
    <property type="match status" value="1"/>
</dbReference>
<dbReference type="GO" id="GO:0006567">
    <property type="term" value="P:L-threonine catabolic process"/>
    <property type="evidence" value="ECO:0007669"/>
    <property type="project" value="InterPro"/>
</dbReference>
<evidence type="ECO:0000256" key="5">
    <source>
        <dbReference type="ARBA" id="ARBA00049406"/>
    </source>
</evidence>
<dbReference type="SUPFAM" id="SSF55021">
    <property type="entry name" value="ACT-like"/>
    <property type="match status" value="1"/>
</dbReference>
<name>A0A4Y6UFU8_9PROT</name>
<proteinExistence type="inferred from homology"/>
<reference evidence="7 8" key="1">
    <citation type="submission" date="2019-03" db="EMBL/GenBank/DDBJ databases">
        <title>The complete genome sequence of Swingsia samuiensis NBRC107927(T).</title>
        <authorList>
            <person name="Chua K.-O."/>
            <person name="Chan K.-G."/>
            <person name="See-Too W.-S."/>
        </authorList>
    </citation>
    <scope>NUCLEOTIDE SEQUENCE [LARGE SCALE GENOMIC DNA]</scope>
    <source>
        <strain evidence="7 8">AH83</strain>
    </source>
</reference>
<dbReference type="EMBL" id="CP038141">
    <property type="protein sequence ID" value="QDH16433.1"/>
    <property type="molecule type" value="Genomic_DNA"/>
</dbReference>
<comment type="catalytic activity">
    <reaction evidence="5">
        <text>L-serine = pyruvate + NH4(+)</text>
        <dbReference type="Rhea" id="RHEA:19169"/>
        <dbReference type="ChEBI" id="CHEBI:15361"/>
        <dbReference type="ChEBI" id="CHEBI:28938"/>
        <dbReference type="ChEBI" id="CHEBI:33384"/>
        <dbReference type="EC" id="4.3.1.17"/>
    </reaction>
</comment>
<dbReference type="FunFam" id="3.40.50.1100:FF:000005">
    <property type="entry name" value="Threonine dehydratase catabolic"/>
    <property type="match status" value="1"/>
</dbReference>
<dbReference type="CDD" id="cd04886">
    <property type="entry name" value="ACT_ThrD-II-like"/>
    <property type="match status" value="1"/>
</dbReference>
<evidence type="ECO:0000259" key="6">
    <source>
        <dbReference type="PROSITE" id="PS51671"/>
    </source>
</evidence>
<dbReference type="PANTHER" id="PTHR48078">
    <property type="entry name" value="THREONINE DEHYDRATASE, MITOCHONDRIAL-RELATED"/>
    <property type="match status" value="1"/>
</dbReference>
<dbReference type="InterPro" id="IPR044561">
    <property type="entry name" value="ACT_ThrD-II-like"/>
</dbReference>
<keyword evidence="4 7" id="KW-0456">Lyase</keyword>
<evidence type="ECO:0000256" key="3">
    <source>
        <dbReference type="ARBA" id="ARBA00022898"/>
    </source>
</evidence>
<comment type="similarity">
    <text evidence="2">Belongs to the serine/threonine dehydratase family.</text>
</comment>
<dbReference type="InterPro" id="IPR001926">
    <property type="entry name" value="TrpB-like_PALP"/>
</dbReference>
<dbReference type="KEGG" id="ssam:E3D00_01750"/>
<gene>
    <name evidence="7" type="ORF">E3D00_01750</name>
</gene>
<dbReference type="GO" id="GO:0003941">
    <property type="term" value="F:L-serine ammonia-lyase activity"/>
    <property type="evidence" value="ECO:0007669"/>
    <property type="project" value="UniProtKB-EC"/>
</dbReference>
<feature type="domain" description="ACT" evidence="6">
    <location>
        <begin position="336"/>
        <end position="409"/>
    </location>
</feature>
<dbReference type="InterPro" id="IPR045865">
    <property type="entry name" value="ACT-like_dom_sf"/>
</dbReference>
<dbReference type="InterPro" id="IPR036052">
    <property type="entry name" value="TrpB-like_PALP_sf"/>
</dbReference>
<keyword evidence="8" id="KW-1185">Reference proteome</keyword>
<dbReference type="Pfam" id="PF00291">
    <property type="entry name" value="PALP"/>
    <property type="match status" value="1"/>
</dbReference>
<dbReference type="Gene3D" id="3.40.50.1100">
    <property type="match status" value="2"/>
</dbReference>
<dbReference type="PANTHER" id="PTHR48078:SF6">
    <property type="entry name" value="L-THREONINE DEHYDRATASE CATABOLIC TDCB"/>
    <property type="match status" value="1"/>
</dbReference>
<sequence>MSAKLPHSTPVVTLEEIKTAHARISSSVVRTPTIASSALSRIAGADIVLKLENLQAIGSFKERGAANKIALLTAEERARGVITVSAGNHAQGVARQASLLGINAKIVMPSFTPATKVAATEAWGATVVLAGEDFASAAARASEIQAEEGRILVHPFDDPAVIAGQGTAALELLEDAPDIDTIVIPIGGGGLLSGFATVLSELRPDIEIIGVQIESYASLANFPNKNDTPTLGGSTIAEGIAVPRVGSHCFTAFKDHLSKVLVVNELQVESAITTLAEKAKQVCEGAGATGLAAVLAYPELFKGKKVALPISGGNINARILANTILRSLLRDGRILRLIFQIPDRPGTLADISTRIGHYGGNIIEVYHHRLFAAPSVQTAELVVMIEARDTQHAKKIETDLARHYIVRRD</sequence>
<dbReference type="InterPro" id="IPR002912">
    <property type="entry name" value="ACT_dom"/>
</dbReference>
<dbReference type="InterPro" id="IPR050147">
    <property type="entry name" value="Ser/Thr_Dehydratase"/>
</dbReference>
<dbReference type="NCBIfam" id="TIGR01127">
    <property type="entry name" value="ilvA_1Cterm"/>
    <property type="match status" value="1"/>
</dbReference>
<keyword evidence="3" id="KW-0663">Pyridoxal phosphate</keyword>
<evidence type="ECO:0000256" key="2">
    <source>
        <dbReference type="ARBA" id="ARBA00010869"/>
    </source>
</evidence>
<dbReference type="GO" id="GO:0009097">
    <property type="term" value="P:isoleucine biosynthetic process"/>
    <property type="evidence" value="ECO:0007669"/>
    <property type="project" value="TreeGrafter"/>
</dbReference>
<dbReference type="RefSeq" id="WP_141459398.1">
    <property type="nucleotide sequence ID" value="NZ_CP038141.1"/>
</dbReference>
<dbReference type="NCBIfam" id="NF005600">
    <property type="entry name" value="PRK07334.1"/>
    <property type="match status" value="1"/>
</dbReference>
<evidence type="ECO:0000313" key="7">
    <source>
        <dbReference type="EMBL" id="QDH16433.1"/>
    </source>
</evidence>
<protein>
    <submittedName>
        <fullName evidence="7">Threonine ammonia-lyase</fullName>
        <ecNumber evidence="7">4.3.1.19</ecNumber>
    </submittedName>
</protein>
<dbReference type="SUPFAM" id="SSF53686">
    <property type="entry name" value="Tryptophan synthase beta subunit-like PLP-dependent enzymes"/>
    <property type="match status" value="1"/>
</dbReference>
<dbReference type="GO" id="GO:0006565">
    <property type="term" value="P:L-serine catabolic process"/>
    <property type="evidence" value="ECO:0007669"/>
    <property type="project" value="TreeGrafter"/>
</dbReference>
<dbReference type="GO" id="GO:0004794">
    <property type="term" value="F:threonine deaminase activity"/>
    <property type="evidence" value="ECO:0007669"/>
    <property type="project" value="UniProtKB-EC"/>
</dbReference>
<evidence type="ECO:0000256" key="4">
    <source>
        <dbReference type="ARBA" id="ARBA00023239"/>
    </source>
</evidence>
<organism evidence="7 8">
    <name type="scientific">Swingsia samuiensis</name>
    <dbReference type="NCBI Taxonomy" id="1293412"/>
    <lineage>
        <taxon>Bacteria</taxon>
        <taxon>Pseudomonadati</taxon>
        <taxon>Pseudomonadota</taxon>
        <taxon>Alphaproteobacteria</taxon>
        <taxon>Acetobacterales</taxon>
        <taxon>Acetobacteraceae</taxon>
        <taxon>Swingsia</taxon>
    </lineage>
</organism>
<dbReference type="PROSITE" id="PS51671">
    <property type="entry name" value="ACT"/>
    <property type="match status" value="1"/>
</dbReference>
<dbReference type="InterPro" id="IPR005789">
    <property type="entry name" value="Thr_deHydtase_catblc"/>
</dbReference>
<dbReference type="AlphaFoldDB" id="A0A4Y6UFU8"/>
<accession>A0A4Y6UFU8</accession>
<evidence type="ECO:0000256" key="1">
    <source>
        <dbReference type="ARBA" id="ARBA00001933"/>
    </source>
</evidence>
<dbReference type="EC" id="4.3.1.19" evidence="7"/>
<dbReference type="OrthoDB" id="9811476at2"/>
<comment type="cofactor">
    <cofactor evidence="1">
        <name>pyridoxal 5'-phosphate</name>
        <dbReference type="ChEBI" id="CHEBI:597326"/>
    </cofactor>
</comment>
<dbReference type="Proteomes" id="UP000316313">
    <property type="component" value="Chromosome"/>
</dbReference>
<evidence type="ECO:0000313" key="8">
    <source>
        <dbReference type="Proteomes" id="UP000316313"/>
    </source>
</evidence>